<dbReference type="AlphaFoldDB" id="A0A5B7DBT4"/>
<dbReference type="Proteomes" id="UP000324222">
    <property type="component" value="Unassembled WGS sequence"/>
</dbReference>
<organism evidence="1 2">
    <name type="scientific">Portunus trituberculatus</name>
    <name type="common">Swimming crab</name>
    <name type="synonym">Neptunus trituberculatus</name>
    <dbReference type="NCBI Taxonomy" id="210409"/>
    <lineage>
        <taxon>Eukaryota</taxon>
        <taxon>Metazoa</taxon>
        <taxon>Ecdysozoa</taxon>
        <taxon>Arthropoda</taxon>
        <taxon>Crustacea</taxon>
        <taxon>Multicrustacea</taxon>
        <taxon>Malacostraca</taxon>
        <taxon>Eumalacostraca</taxon>
        <taxon>Eucarida</taxon>
        <taxon>Decapoda</taxon>
        <taxon>Pleocyemata</taxon>
        <taxon>Brachyura</taxon>
        <taxon>Eubrachyura</taxon>
        <taxon>Portunoidea</taxon>
        <taxon>Portunidae</taxon>
        <taxon>Portuninae</taxon>
        <taxon>Portunus</taxon>
    </lineage>
</organism>
<proteinExistence type="predicted"/>
<gene>
    <name evidence="1" type="ORF">E2C01_011693</name>
</gene>
<dbReference type="EMBL" id="VSRR010000711">
    <property type="protein sequence ID" value="MPC18798.1"/>
    <property type="molecule type" value="Genomic_DNA"/>
</dbReference>
<evidence type="ECO:0000313" key="2">
    <source>
        <dbReference type="Proteomes" id="UP000324222"/>
    </source>
</evidence>
<comment type="caution">
    <text evidence="1">The sequence shown here is derived from an EMBL/GenBank/DDBJ whole genome shotgun (WGS) entry which is preliminary data.</text>
</comment>
<keyword evidence="2" id="KW-1185">Reference proteome</keyword>
<name>A0A5B7DBT4_PORTR</name>
<accession>A0A5B7DBT4</accession>
<sequence>MFAECKYKYVCHSVLAVHSLRKTLMLLASCCMTGGQQQQWQNYLSCYVEKFALEFKIFAPAHPAPSQLSCALLFHLPTPPLTLSPAFKT</sequence>
<protein>
    <submittedName>
        <fullName evidence="1">Uncharacterized protein</fullName>
    </submittedName>
</protein>
<evidence type="ECO:0000313" key="1">
    <source>
        <dbReference type="EMBL" id="MPC18798.1"/>
    </source>
</evidence>
<reference evidence="1 2" key="1">
    <citation type="submission" date="2019-05" db="EMBL/GenBank/DDBJ databases">
        <title>Another draft genome of Portunus trituberculatus and its Hox gene families provides insights of decapod evolution.</title>
        <authorList>
            <person name="Jeong J.-H."/>
            <person name="Song I."/>
            <person name="Kim S."/>
            <person name="Choi T."/>
            <person name="Kim D."/>
            <person name="Ryu S."/>
            <person name="Kim W."/>
        </authorList>
    </citation>
    <scope>NUCLEOTIDE SEQUENCE [LARGE SCALE GENOMIC DNA]</scope>
    <source>
        <tissue evidence="1">Muscle</tissue>
    </source>
</reference>